<dbReference type="HOGENOM" id="CLU_161873_2_0_9"/>
<dbReference type="STRING" id="546271.Selsp_1336"/>
<dbReference type="EMBL" id="CP002637">
    <property type="protein sequence ID" value="AEC00295.1"/>
    <property type="molecule type" value="Genomic_DNA"/>
</dbReference>
<organism evidence="4 5">
    <name type="scientific">Selenomonas sputigena (strain ATCC 35185 / DSM 20758 / CCUG 44933 / VPI D19B-28)</name>
    <dbReference type="NCBI Taxonomy" id="546271"/>
    <lineage>
        <taxon>Bacteria</taxon>
        <taxon>Bacillati</taxon>
        <taxon>Bacillota</taxon>
        <taxon>Negativicutes</taxon>
        <taxon>Selenomonadales</taxon>
        <taxon>Selenomonadaceae</taxon>
        <taxon>Selenomonas</taxon>
    </lineage>
</organism>
<evidence type="ECO:0000259" key="2">
    <source>
        <dbReference type="Pfam" id="PF14206"/>
    </source>
</evidence>
<reference evidence="4 5" key="1">
    <citation type="submission" date="2009-09" db="EMBL/GenBank/DDBJ databases">
        <authorList>
            <person name="Weinstock G."/>
            <person name="Sodergren E."/>
            <person name="Clifton S."/>
            <person name="Fulton L."/>
            <person name="Fulton B."/>
            <person name="Courtney L."/>
            <person name="Fronick C."/>
            <person name="Harrison M."/>
            <person name="Strong C."/>
            <person name="Farmer C."/>
            <person name="Delahaunty K."/>
            <person name="Markovic C."/>
            <person name="Hall O."/>
            <person name="Minx P."/>
            <person name="Tomlinson C."/>
            <person name="Mitreva M."/>
            <person name="Nelson J."/>
            <person name="Hou S."/>
            <person name="Wollam A."/>
            <person name="Pepin K.H."/>
            <person name="Johnson M."/>
            <person name="Bhonagiri V."/>
            <person name="Nash W.E."/>
            <person name="Warren W."/>
            <person name="Chinwalla A."/>
            <person name="Mardis E.R."/>
            <person name="Wilson R.K."/>
        </authorList>
    </citation>
    <scope>NUCLEOTIDE SEQUENCE [LARGE SCALE GENOMIC DNA]</scope>
    <source>
        <strain evidence="4">ATCC 35185</strain>
        <strain evidence="5">ATCC 35185 / DSM 20758 / VPI D19B-28</strain>
    </source>
</reference>
<accession>C9LU79</accession>
<feature type="region of interest" description="Disordered" evidence="1">
    <location>
        <begin position="39"/>
        <end position="63"/>
    </location>
</feature>
<dbReference type="InterPro" id="IPR025983">
    <property type="entry name" value="Cys_rich_CPCC"/>
</dbReference>
<evidence type="ECO:0000256" key="1">
    <source>
        <dbReference type="SAM" id="MobiDB-lite"/>
    </source>
</evidence>
<evidence type="ECO:0000313" key="6">
    <source>
        <dbReference type="Proteomes" id="UP000011124"/>
    </source>
</evidence>
<dbReference type="eggNOG" id="ENOG5033ADN">
    <property type="taxonomic scope" value="Bacteria"/>
</dbReference>
<name>C9LU79_SELS3</name>
<evidence type="ECO:0000313" key="5">
    <source>
        <dbReference type="Proteomes" id="UP000003505"/>
    </source>
</evidence>
<dbReference type="Proteomes" id="UP000003505">
    <property type="component" value="Unassembled WGS sequence"/>
</dbReference>
<dbReference type="KEGG" id="ssg:Selsp_1336"/>
<feature type="domain" description="Cysteine-rich CPCC" evidence="2">
    <location>
        <begin position="6"/>
        <end position="58"/>
    </location>
</feature>
<proteinExistence type="predicted"/>
<feature type="compositionally biased region" description="Basic and acidic residues" evidence="1">
    <location>
        <begin position="54"/>
        <end position="63"/>
    </location>
</feature>
<reference evidence="3 6" key="2">
    <citation type="submission" date="2011-04" db="EMBL/GenBank/DDBJ databases">
        <title>The complete genome of Selenomonas sputigena DSM 20758.</title>
        <authorList>
            <consortium name="US DOE Joint Genome Institute (JGI-PGF)"/>
            <person name="Lucas S."/>
            <person name="Copeland A."/>
            <person name="Lapidus A."/>
            <person name="Bruce D."/>
            <person name="Goodwin L."/>
            <person name="Pitluck S."/>
            <person name="Peters L."/>
            <person name="Kyrpides N."/>
            <person name="Mavromatis K."/>
            <person name="Ivanova N."/>
            <person name="Ovchinnikova G."/>
            <person name="Teshima H."/>
            <person name="Detter J.C."/>
            <person name="Tapia R."/>
            <person name="Han C."/>
            <person name="Land M."/>
            <person name="Hauser L."/>
            <person name="Markowitz V."/>
            <person name="Cheng J.-F."/>
            <person name="Hugenholtz P."/>
            <person name="Woyke T."/>
            <person name="Wu D."/>
            <person name="Gronow S."/>
            <person name="Wellnitz S."/>
            <person name="Schneider S."/>
            <person name="Klenk H.-P."/>
            <person name="Eisen J.A."/>
        </authorList>
    </citation>
    <scope>NUCLEOTIDE SEQUENCE [LARGE SCALE GENOMIC DNA]</scope>
    <source>
        <strain evidence="3">ATCC 35185</strain>
        <strain evidence="6">ATCC 35185 / DSM 20758 / VPI D19B-28</strain>
    </source>
</reference>
<gene>
    <name evidence="3" type="ordered locus">Selsp_1336</name>
    <name evidence="4" type="ORF">SELSPUOL_00886</name>
</gene>
<dbReference type="OrthoDB" id="1456570at2"/>
<evidence type="ECO:0000313" key="4">
    <source>
        <dbReference type="EMBL" id="EEX77610.1"/>
    </source>
</evidence>
<protein>
    <recommendedName>
        <fullName evidence="2">Cysteine-rich CPCC domain-containing protein</fullName>
    </recommendedName>
</protein>
<dbReference type="Pfam" id="PF14206">
    <property type="entry name" value="Cys_rich_CPCC"/>
    <property type="match status" value="1"/>
</dbReference>
<keyword evidence="6" id="KW-1185">Reference proteome</keyword>
<dbReference type="EMBL" id="ACKP02000015">
    <property type="protein sequence ID" value="EEX77610.1"/>
    <property type="molecule type" value="Genomic_DNA"/>
</dbReference>
<dbReference type="RefSeq" id="WP_006192073.1">
    <property type="nucleotide sequence ID" value="NZ_GG698596.1"/>
</dbReference>
<dbReference type="AlphaFoldDB" id="C9LU79"/>
<evidence type="ECO:0000313" key="3">
    <source>
        <dbReference type="EMBL" id="AEC00295.1"/>
    </source>
</evidence>
<sequence length="63" mass="7564">MAERIKCPVCGKFEFEERDDFEICDVCYWENDDLQRRNPDMSGANRMSLNEARQAYKEGRQIR</sequence>
<dbReference type="Proteomes" id="UP000011124">
    <property type="component" value="Chromosome"/>
</dbReference>